<dbReference type="Pfam" id="PF00004">
    <property type="entry name" value="AAA"/>
    <property type="match status" value="2"/>
</dbReference>
<evidence type="ECO:0000313" key="3">
    <source>
        <dbReference type="EMBL" id="TPX75795.1"/>
    </source>
</evidence>
<dbReference type="SMART" id="SM00382">
    <property type="entry name" value="AAA"/>
    <property type="match status" value="1"/>
</dbReference>
<accession>A0A507FJI6</accession>
<evidence type="ECO:0000259" key="2">
    <source>
        <dbReference type="SMART" id="SM00382"/>
    </source>
</evidence>
<dbReference type="PANTHER" id="PTHR23070">
    <property type="entry name" value="BCS1 AAA-TYPE ATPASE"/>
    <property type="match status" value="1"/>
</dbReference>
<dbReference type="EMBL" id="QEAP01000068">
    <property type="protein sequence ID" value="TPX75795.1"/>
    <property type="molecule type" value="Genomic_DNA"/>
</dbReference>
<dbReference type="InterPro" id="IPR050747">
    <property type="entry name" value="Mitochondrial_chaperone_BCS1"/>
</dbReference>
<organism evidence="3 4">
    <name type="scientific">Chytriomyces confervae</name>
    <dbReference type="NCBI Taxonomy" id="246404"/>
    <lineage>
        <taxon>Eukaryota</taxon>
        <taxon>Fungi</taxon>
        <taxon>Fungi incertae sedis</taxon>
        <taxon>Chytridiomycota</taxon>
        <taxon>Chytridiomycota incertae sedis</taxon>
        <taxon>Chytridiomycetes</taxon>
        <taxon>Chytridiales</taxon>
        <taxon>Chytriomycetaceae</taxon>
        <taxon>Chytriomyces</taxon>
    </lineage>
</organism>
<dbReference type="PROSITE" id="PS00674">
    <property type="entry name" value="AAA"/>
    <property type="match status" value="1"/>
</dbReference>
<dbReference type="GO" id="GO:0005524">
    <property type="term" value="F:ATP binding"/>
    <property type="evidence" value="ECO:0007669"/>
    <property type="project" value="InterPro"/>
</dbReference>
<proteinExistence type="inferred from homology"/>
<sequence length="705" mass="78630">MISSATAAVLEAWRSLKRGMRDSLDKENEGSLRPVVELLTGAQMQGCLMALLPQFLSIDSGNMVVDMFVVSSAVTFLMAIVTLVGSTITQIIEDDSAVERDINLQVKVEFHSMDKWNEAQENIHWKALAWLITRGSKEQTKGEFRMIPYEKEVDNEDSSDEEEDAGVAIPDFNILPVGNRELEIEHNEAKFTVWFDNNNTNTNDTSDPEKKKNVDPLINREPPILIRRVDGEIATLEWMQETLAAITKLYAKEQNSKKRRARYERPEGYSWWKWVQNLRSTRGLSSVALDETQETLLLKDLETFAQDKEFYKRMGLPYRRGYLFSGKPGTGKTSLINAISATYNRDLYYINLQDIKTDNELQSAFSSVPKKSIIVFEDIDAQSGEVHSRERRFALRKVERFKSFKEKEAERKKKKQEADEAKLLEAVVEDKPDGDAEVAEGSPKVKKAKEITFDDIVCDVEDDFSSDFGMGMGGFGSMMGPSLPGGMGFGDLKLGKGSLFSGFTLSMLLNCLDGHMLNEDVIIIMTTNHPEVLDSALIRPGRIDLHLSLGYCTHYQLNRMLQSVMNDTTATIDCTAWPIPEHVIAPCDALRIMILYRSNPSIIPTRLMERAIELLEGKPLTTGIQAGESSMSAEVFPPQIAPAAEKRVVLSPSLPDLAASNVSFAGSTASGSECGSESEIVYSPLAANDKGGLRHRLTSQSAIEF</sequence>
<keyword evidence="4" id="KW-1185">Reference proteome</keyword>
<dbReference type="InterPro" id="IPR027417">
    <property type="entry name" value="P-loop_NTPase"/>
</dbReference>
<dbReference type="OrthoDB" id="10251412at2759"/>
<dbReference type="AlphaFoldDB" id="A0A507FJI6"/>
<dbReference type="InterPro" id="IPR003593">
    <property type="entry name" value="AAA+_ATPase"/>
</dbReference>
<dbReference type="SUPFAM" id="SSF52540">
    <property type="entry name" value="P-loop containing nucleoside triphosphate hydrolases"/>
    <property type="match status" value="1"/>
</dbReference>
<evidence type="ECO:0000256" key="1">
    <source>
        <dbReference type="ARBA" id="ARBA00007448"/>
    </source>
</evidence>
<dbReference type="InterPro" id="IPR003959">
    <property type="entry name" value="ATPase_AAA_core"/>
</dbReference>
<dbReference type="InterPro" id="IPR003960">
    <property type="entry name" value="ATPase_AAA_CS"/>
</dbReference>
<name>A0A507FJI6_9FUNG</name>
<comment type="caution">
    <text evidence="3">The sequence shown here is derived from an EMBL/GenBank/DDBJ whole genome shotgun (WGS) entry which is preliminary data.</text>
</comment>
<comment type="similarity">
    <text evidence="1">Belongs to the AAA ATPase family. BCS1 subfamily.</text>
</comment>
<reference evidence="3 4" key="1">
    <citation type="journal article" date="2019" name="Sci. Rep.">
        <title>Comparative genomics of chytrid fungi reveal insights into the obligate biotrophic and pathogenic lifestyle of Synchytrium endobioticum.</title>
        <authorList>
            <person name="van de Vossenberg B.T.L.H."/>
            <person name="Warris S."/>
            <person name="Nguyen H.D.T."/>
            <person name="van Gent-Pelzer M.P.E."/>
            <person name="Joly D.L."/>
            <person name="van de Geest H.C."/>
            <person name="Bonants P.J.M."/>
            <person name="Smith D.S."/>
            <person name="Levesque C.A."/>
            <person name="van der Lee T.A.J."/>
        </authorList>
    </citation>
    <scope>NUCLEOTIDE SEQUENCE [LARGE SCALE GENOMIC DNA]</scope>
    <source>
        <strain evidence="3 4">CBS 675.73</strain>
    </source>
</reference>
<evidence type="ECO:0000313" key="4">
    <source>
        <dbReference type="Proteomes" id="UP000320333"/>
    </source>
</evidence>
<feature type="domain" description="AAA+ ATPase" evidence="2">
    <location>
        <begin position="318"/>
        <end position="553"/>
    </location>
</feature>
<dbReference type="GO" id="GO:0016887">
    <property type="term" value="F:ATP hydrolysis activity"/>
    <property type="evidence" value="ECO:0007669"/>
    <property type="project" value="InterPro"/>
</dbReference>
<dbReference type="STRING" id="246404.A0A507FJI6"/>
<dbReference type="Proteomes" id="UP000320333">
    <property type="component" value="Unassembled WGS sequence"/>
</dbReference>
<gene>
    <name evidence="3" type="ORF">CcCBS67573_g02937</name>
</gene>
<dbReference type="Gene3D" id="3.40.50.300">
    <property type="entry name" value="P-loop containing nucleotide triphosphate hydrolases"/>
    <property type="match status" value="2"/>
</dbReference>
<protein>
    <recommendedName>
        <fullName evidence="2">AAA+ ATPase domain-containing protein</fullName>
    </recommendedName>
</protein>